<reference evidence="7 8" key="2">
    <citation type="journal article" date="2021" name="Int. J. Syst. Evol. Microbiol.">
        <title>Isolation and Polyphasic Characterization of Desulfuromonas versatilis sp. Nov., an Electrogenic Bacteria Capable of Versatile Metabolism Isolated from a Graphene Oxide-Reducing Enrichment Culture.</title>
        <authorList>
            <person name="Xie L."/>
            <person name="Yoshida N."/>
            <person name="Ishii S."/>
            <person name="Meng L."/>
        </authorList>
    </citation>
    <scope>NUCLEOTIDE SEQUENCE [LARGE SCALE GENOMIC DNA]</scope>
    <source>
        <strain evidence="7 8">NIT-T3</strain>
    </source>
</reference>
<dbReference type="RefSeq" id="WP_221248890.1">
    <property type="nucleotide sequence ID" value="NZ_AP024355.1"/>
</dbReference>
<feature type="transmembrane region" description="Helical" evidence="6">
    <location>
        <begin position="57"/>
        <end position="78"/>
    </location>
</feature>
<dbReference type="NCBIfam" id="TIGR04408">
    <property type="entry name" value="LptG_lptG"/>
    <property type="match status" value="1"/>
</dbReference>
<comment type="subcellular location">
    <subcellularLocation>
        <location evidence="1">Cell membrane</location>
        <topology evidence="1">Multi-pass membrane protein</topology>
    </subcellularLocation>
</comment>
<evidence type="ECO:0000256" key="3">
    <source>
        <dbReference type="ARBA" id="ARBA00022692"/>
    </source>
</evidence>
<reference evidence="7 8" key="1">
    <citation type="journal article" date="2016" name="C (Basel)">
        <title>Selective Growth of and Electricity Production by Marine Exoelectrogenic Bacteria in Self-Aggregated Hydrogel of Microbially Reduced Graphene Oxide.</title>
        <authorList>
            <person name="Yoshida N."/>
            <person name="Goto Y."/>
            <person name="Miyata Y."/>
        </authorList>
    </citation>
    <scope>NUCLEOTIDE SEQUENCE [LARGE SCALE GENOMIC DNA]</scope>
    <source>
        <strain evidence="7 8">NIT-T3</strain>
    </source>
</reference>
<organism evidence="7 8">
    <name type="scientific">Desulfuromonas versatilis</name>
    <dbReference type="NCBI Taxonomy" id="2802975"/>
    <lineage>
        <taxon>Bacteria</taxon>
        <taxon>Pseudomonadati</taxon>
        <taxon>Thermodesulfobacteriota</taxon>
        <taxon>Desulfuromonadia</taxon>
        <taxon>Desulfuromonadales</taxon>
        <taxon>Desulfuromonadaceae</taxon>
        <taxon>Desulfuromonas</taxon>
    </lineage>
</organism>
<proteinExistence type="predicted"/>
<dbReference type="InterPro" id="IPR030923">
    <property type="entry name" value="LptG"/>
</dbReference>
<accession>A0ABN6DZJ5</accession>
<dbReference type="Pfam" id="PF03739">
    <property type="entry name" value="LptF_LptG"/>
    <property type="match status" value="1"/>
</dbReference>
<dbReference type="Proteomes" id="UP001319827">
    <property type="component" value="Chromosome"/>
</dbReference>
<feature type="transmembrane region" description="Helical" evidence="6">
    <location>
        <begin position="278"/>
        <end position="296"/>
    </location>
</feature>
<dbReference type="PANTHER" id="PTHR33529:SF6">
    <property type="entry name" value="YJGP_YJGQ FAMILY PERMEASE"/>
    <property type="match status" value="1"/>
</dbReference>
<feature type="transmembrane region" description="Helical" evidence="6">
    <location>
        <begin position="303"/>
        <end position="321"/>
    </location>
</feature>
<evidence type="ECO:0000256" key="2">
    <source>
        <dbReference type="ARBA" id="ARBA00022475"/>
    </source>
</evidence>
<feature type="transmembrane region" description="Helical" evidence="6">
    <location>
        <begin position="12"/>
        <end position="30"/>
    </location>
</feature>
<keyword evidence="5 6" id="KW-0472">Membrane</keyword>
<feature type="transmembrane region" description="Helical" evidence="6">
    <location>
        <begin position="333"/>
        <end position="356"/>
    </location>
</feature>
<keyword evidence="4 6" id="KW-1133">Transmembrane helix</keyword>
<gene>
    <name evidence="7" type="primary">lptG</name>
    <name evidence="7" type="ORF">DESUT3_25390</name>
</gene>
<dbReference type="PANTHER" id="PTHR33529">
    <property type="entry name" value="SLR0882 PROTEIN-RELATED"/>
    <property type="match status" value="1"/>
</dbReference>
<evidence type="ECO:0000256" key="4">
    <source>
        <dbReference type="ARBA" id="ARBA00022989"/>
    </source>
</evidence>
<dbReference type="InterPro" id="IPR005495">
    <property type="entry name" value="LptG/LptF_permease"/>
</dbReference>
<feature type="transmembrane region" description="Helical" evidence="6">
    <location>
        <begin position="99"/>
        <end position="117"/>
    </location>
</feature>
<evidence type="ECO:0000313" key="8">
    <source>
        <dbReference type="Proteomes" id="UP001319827"/>
    </source>
</evidence>
<sequence length="360" mass="39688">MTLLNRYILSTYGRIFLLALAAFVGIYLLVDFFEKVDNFISHQARPSLYLLYFSNKIPLIVAQVTPLAVLMGVFLTLGGFSSSNELTAMRAGGLSLVRISAPLLGAALLTTLAVMAVNEYVVPLSVKKTNHILRTEVKGKSDLALTKDRVWFREGQAIINVRQALPASQALQGVSIFDLDENFRLKKRVSAASAIFQNGTWTLENVTERRFEPGNGGQHGLDKLPSRPLVLSKTPEDFQVTTEKNEELGFRQLRELAGRLKAEGYDNTRYLVDMHSRLATPFACLIMAFLGIPFALQKGRGASLAMGVTISVAIGIAYFILQATLLAFGYSNILPPLIAAWSANLLFALLGFWLLLRTRS</sequence>
<dbReference type="EMBL" id="AP024355">
    <property type="protein sequence ID" value="BCR05470.1"/>
    <property type="molecule type" value="Genomic_DNA"/>
</dbReference>
<evidence type="ECO:0000313" key="7">
    <source>
        <dbReference type="EMBL" id="BCR05470.1"/>
    </source>
</evidence>
<evidence type="ECO:0000256" key="5">
    <source>
        <dbReference type="ARBA" id="ARBA00023136"/>
    </source>
</evidence>
<evidence type="ECO:0000256" key="6">
    <source>
        <dbReference type="SAM" id="Phobius"/>
    </source>
</evidence>
<keyword evidence="3 6" id="KW-0812">Transmembrane</keyword>
<keyword evidence="8" id="KW-1185">Reference proteome</keyword>
<name>A0ABN6DZJ5_9BACT</name>
<evidence type="ECO:0000256" key="1">
    <source>
        <dbReference type="ARBA" id="ARBA00004651"/>
    </source>
</evidence>
<keyword evidence="2" id="KW-1003">Cell membrane</keyword>
<protein>
    <submittedName>
        <fullName evidence="7">LPS export ABC transporter permease LptG</fullName>
    </submittedName>
</protein>